<keyword evidence="2" id="KW-1185">Reference proteome</keyword>
<dbReference type="Proteomes" id="UP000617355">
    <property type="component" value="Unassembled WGS sequence"/>
</dbReference>
<comment type="caution">
    <text evidence="1">The sequence shown here is derived from an EMBL/GenBank/DDBJ whole genome shotgun (WGS) entry which is preliminary data.</text>
</comment>
<evidence type="ECO:0000313" key="1">
    <source>
        <dbReference type="EMBL" id="GGD22441.1"/>
    </source>
</evidence>
<dbReference type="SUPFAM" id="SSF75169">
    <property type="entry name" value="DsrEFH-like"/>
    <property type="match status" value="1"/>
</dbReference>
<gene>
    <name evidence="1" type="primary">dsrH</name>
    <name evidence="1" type="ORF">GCM10011358_03700</name>
</gene>
<sequence length="102" mass="10806">MSTLHTVNKSPFATQALVSCLNHAKAGDAVLMIEDGVYGGLGGTGLTEIMDEFGKNVSLYVLSPDLAARGLDPKRLIAGVEGVDYAGFVDLVAKHDRTQSWL</sequence>
<evidence type="ECO:0000313" key="2">
    <source>
        <dbReference type="Proteomes" id="UP000617355"/>
    </source>
</evidence>
<dbReference type="Pfam" id="PF04077">
    <property type="entry name" value="DsrH"/>
    <property type="match status" value="1"/>
</dbReference>
<dbReference type="NCBIfam" id="TIGR03011">
    <property type="entry name" value="sulf_tusB_dsrH"/>
    <property type="match status" value="1"/>
</dbReference>
<dbReference type="InterPro" id="IPR027396">
    <property type="entry name" value="DsrEFH-like"/>
</dbReference>
<dbReference type="PANTHER" id="PTHR37526:SF1">
    <property type="entry name" value="PROTEIN TUSB"/>
    <property type="match status" value="1"/>
</dbReference>
<proteinExistence type="predicted"/>
<dbReference type="InterPro" id="IPR007215">
    <property type="entry name" value="Sulphur_relay_TusB/DsrH"/>
</dbReference>
<dbReference type="EMBL" id="BMGI01000001">
    <property type="protein sequence ID" value="GGD22441.1"/>
    <property type="molecule type" value="Genomic_DNA"/>
</dbReference>
<dbReference type="Gene3D" id="3.40.1260.10">
    <property type="entry name" value="DsrEFH-like"/>
    <property type="match status" value="1"/>
</dbReference>
<reference evidence="2" key="1">
    <citation type="journal article" date="2019" name="Int. J. Syst. Evol. Microbiol.">
        <title>The Global Catalogue of Microorganisms (GCM) 10K type strain sequencing project: providing services to taxonomists for standard genome sequencing and annotation.</title>
        <authorList>
            <consortium name="The Broad Institute Genomics Platform"/>
            <consortium name="The Broad Institute Genome Sequencing Center for Infectious Disease"/>
            <person name="Wu L."/>
            <person name="Ma J."/>
        </authorList>
    </citation>
    <scope>NUCLEOTIDE SEQUENCE [LARGE SCALE GENOMIC DNA]</scope>
    <source>
        <strain evidence="2">CGMCC 1.12922</strain>
    </source>
</reference>
<protein>
    <submittedName>
        <fullName evidence="1">Multidrug MFS transporter</fullName>
    </submittedName>
</protein>
<organism evidence="1 2">
    <name type="scientific">Sinisalibacter lacisalsi</name>
    <dbReference type="NCBI Taxonomy" id="1526570"/>
    <lineage>
        <taxon>Bacteria</taxon>
        <taxon>Pseudomonadati</taxon>
        <taxon>Pseudomonadota</taxon>
        <taxon>Alphaproteobacteria</taxon>
        <taxon>Rhodobacterales</taxon>
        <taxon>Roseobacteraceae</taxon>
        <taxon>Sinisalibacter</taxon>
    </lineage>
</organism>
<name>A0ABQ1QDB0_9RHOB</name>
<dbReference type="RefSeq" id="WP_188525907.1">
    <property type="nucleotide sequence ID" value="NZ_BMGI01000001.1"/>
</dbReference>
<dbReference type="PANTHER" id="PTHR37526">
    <property type="entry name" value="PROTEIN TUSB"/>
    <property type="match status" value="1"/>
</dbReference>
<accession>A0ABQ1QDB0</accession>